<sequence length="385" mass="41615">MSNRDYRRSYDAGARIGLERQLLWWGAAFAVLAAASYALSSILTPFVAGTVLGYLLNPVADRLQAWGMSRLGATMILLAVFIFIVVSAALLITPVLSRQLQGLIASLPGYVATLQGLLTEWSEKLTSHYNAFLQKYELAASAPTIDLQKYFSDVIGDGSALAADFARSLVSRSVALINIVSVIVVTPVVAFYMLLDWDETIAILDQMVPPRYREDARQLAGDIDKAMSGFLRGQSAVCLFLGCWYAVGLTLIGLNFGFLVGVIAGVLSLIPYVGSITAFVLSISMALVQDWPDWRLPVEAVGVVSIGLFLDGNVLSPRLVGASVGLHPVWLMFALFAFGALFGFVGMIVAVPVAAAAGVILRFLARRYRESDFYLRPAQGSVESR</sequence>
<protein>
    <submittedName>
        <fullName evidence="7">AI-2E family transporter</fullName>
    </submittedName>
</protein>
<evidence type="ECO:0000256" key="5">
    <source>
        <dbReference type="ARBA" id="ARBA00023136"/>
    </source>
</evidence>
<evidence type="ECO:0000256" key="2">
    <source>
        <dbReference type="ARBA" id="ARBA00009773"/>
    </source>
</evidence>
<dbReference type="GO" id="GO:0055085">
    <property type="term" value="P:transmembrane transport"/>
    <property type="evidence" value="ECO:0007669"/>
    <property type="project" value="TreeGrafter"/>
</dbReference>
<feature type="transmembrane region" description="Helical" evidence="6">
    <location>
        <begin position="22"/>
        <end position="55"/>
    </location>
</feature>
<dbReference type="AlphaFoldDB" id="A0A6B8KHF1"/>
<dbReference type="OrthoDB" id="5792512at2"/>
<feature type="transmembrane region" description="Helical" evidence="6">
    <location>
        <begin position="175"/>
        <end position="195"/>
    </location>
</feature>
<proteinExistence type="inferred from homology"/>
<feature type="transmembrane region" description="Helical" evidence="6">
    <location>
        <begin position="332"/>
        <end position="365"/>
    </location>
</feature>
<dbReference type="KEGG" id="mhey:H2LOC_020165"/>
<keyword evidence="3 6" id="KW-0812">Transmembrane</keyword>
<dbReference type="Pfam" id="PF01594">
    <property type="entry name" value="AI-2E_transport"/>
    <property type="match status" value="1"/>
</dbReference>
<keyword evidence="5 6" id="KW-0472">Membrane</keyword>
<accession>A0A6B8KHF1</accession>
<organism evidence="7 8">
    <name type="scientific">Methylocystis heyeri</name>
    <dbReference type="NCBI Taxonomy" id="391905"/>
    <lineage>
        <taxon>Bacteria</taxon>
        <taxon>Pseudomonadati</taxon>
        <taxon>Pseudomonadota</taxon>
        <taxon>Alphaproteobacteria</taxon>
        <taxon>Hyphomicrobiales</taxon>
        <taxon>Methylocystaceae</taxon>
        <taxon>Methylocystis</taxon>
    </lineage>
</organism>
<evidence type="ECO:0000256" key="3">
    <source>
        <dbReference type="ARBA" id="ARBA00022692"/>
    </source>
</evidence>
<evidence type="ECO:0000313" key="7">
    <source>
        <dbReference type="EMBL" id="QGM47804.1"/>
    </source>
</evidence>
<feature type="transmembrane region" description="Helical" evidence="6">
    <location>
        <begin position="269"/>
        <end position="288"/>
    </location>
</feature>
<comment type="subcellular location">
    <subcellularLocation>
        <location evidence="1">Membrane</location>
        <topology evidence="1">Multi-pass membrane protein</topology>
    </subcellularLocation>
</comment>
<comment type="similarity">
    <text evidence="2">Belongs to the autoinducer-2 exporter (AI-2E) (TC 2.A.86) family.</text>
</comment>
<keyword evidence="8" id="KW-1185">Reference proteome</keyword>
<dbReference type="RefSeq" id="WP_136494456.1">
    <property type="nucleotide sequence ID" value="NZ_CP046052.1"/>
</dbReference>
<keyword evidence="4 6" id="KW-1133">Transmembrane helix</keyword>
<name>A0A6B8KHF1_9HYPH</name>
<dbReference type="PANTHER" id="PTHR21716:SF64">
    <property type="entry name" value="AI-2 TRANSPORT PROTEIN TQSA"/>
    <property type="match status" value="1"/>
</dbReference>
<dbReference type="InterPro" id="IPR002549">
    <property type="entry name" value="AI-2E-like"/>
</dbReference>
<feature type="transmembrane region" description="Helical" evidence="6">
    <location>
        <begin position="75"/>
        <end position="93"/>
    </location>
</feature>
<gene>
    <name evidence="7" type="ORF">H2LOC_020165</name>
</gene>
<feature type="transmembrane region" description="Helical" evidence="6">
    <location>
        <begin position="237"/>
        <end position="263"/>
    </location>
</feature>
<dbReference type="EMBL" id="CP046052">
    <property type="protein sequence ID" value="QGM47804.1"/>
    <property type="molecule type" value="Genomic_DNA"/>
</dbReference>
<evidence type="ECO:0000313" key="8">
    <source>
        <dbReference type="Proteomes" id="UP000309061"/>
    </source>
</evidence>
<evidence type="ECO:0000256" key="6">
    <source>
        <dbReference type="SAM" id="Phobius"/>
    </source>
</evidence>
<evidence type="ECO:0000256" key="4">
    <source>
        <dbReference type="ARBA" id="ARBA00022989"/>
    </source>
</evidence>
<dbReference type="PANTHER" id="PTHR21716">
    <property type="entry name" value="TRANSMEMBRANE PROTEIN"/>
    <property type="match status" value="1"/>
</dbReference>
<dbReference type="Proteomes" id="UP000309061">
    <property type="component" value="Chromosome"/>
</dbReference>
<dbReference type="GO" id="GO:0016020">
    <property type="term" value="C:membrane"/>
    <property type="evidence" value="ECO:0007669"/>
    <property type="project" value="UniProtKB-SubCell"/>
</dbReference>
<reference evidence="7 8" key="1">
    <citation type="submission" date="2019-11" db="EMBL/GenBank/DDBJ databases">
        <title>The genome sequence of Methylocystis heyeri.</title>
        <authorList>
            <person name="Oshkin I.Y."/>
            <person name="Miroshnikov K."/>
            <person name="Dedysh S.N."/>
        </authorList>
    </citation>
    <scope>NUCLEOTIDE SEQUENCE [LARGE SCALE GENOMIC DNA]</scope>
    <source>
        <strain evidence="7 8">H2</strain>
    </source>
</reference>
<evidence type="ECO:0000256" key="1">
    <source>
        <dbReference type="ARBA" id="ARBA00004141"/>
    </source>
</evidence>